<organism evidence="1 2">
    <name type="scientific">Rhodnius prolixus</name>
    <name type="common">Triatomid bug</name>
    <dbReference type="NCBI Taxonomy" id="13249"/>
    <lineage>
        <taxon>Eukaryota</taxon>
        <taxon>Metazoa</taxon>
        <taxon>Ecdysozoa</taxon>
        <taxon>Arthropoda</taxon>
        <taxon>Hexapoda</taxon>
        <taxon>Insecta</taxon>
        <taxon>Pterygota</taxon>
        <taxon>Neoptera</taxon>
        <taxon>Paraneoptera</taxon>
        <taxon>Hemiptera</taxon>
        <taxon>Heteroptera</taxon>
        <taxon>Panheteroptera</taxon>
        <taxon>Cimicomorpha</taxon>
        <taxon>Reduviidae</taxon>
        <taxon>Triatominae</taxon>
        <taxon>Rhodnius</taxon>
    </lineage>
</organism>
<dbReference type="EMBL" id="ACPB03020740">
    <property type="status" value="NOT_ANNOTATED_CDS"/>
    <property type="molecule type" value="Genomic_DNA"/>
</dbReference>
<name>T1HDM9_RHOPR</name>
<dbReference type="STRING" id="13249.T1HDM9"/>
<accession>T1HDM9</accession>
<dbReference type="AlphaFoldDB" id="T1HDM9"/>
<evidence type="ECO:0008006" key="3">
    <source>
        <dbReference type="Google" id="ProtNLM"/>
    </source>
</evidence>
<evidence type="ECO:0000313" key="1">
    <source>
        <dbReference type="EnsemblMetazoa" id="RPRC002151-PA"/>
    </source>
</evidence>
<keyword evidence="2" id="KW-1185">Reference proteome</keyword>
<dbReference type="Proteomes" id="UP000015103">
    <property type="component" value="Unassembled WGS sequence"/>
</dbReference>
<protein>
    <recommendedName>
        <fullName evidence="3">Odorant receptor</fullName>
    </recommendedName>
</protein>
<dbReference type="EnsemblMetazoa" id="RPRC002151-RA">
    <property type="protein sequence ID" value="RPRC002151-PA"/>
    <property type="gene ID" value="RPRC002151"/>
</dbReference>
<dbReference type="HOGENOM" id="CLU_047177_0_0_1"/>
<evidence type="ECO:0000313" key="2">
    <source>
        <dbReference type="Proteomes" id="UP000015103"/>
    </source>
</evidence>
<sequence>MQRIRSLLQHYDRYSDEVAEKFLMDEFYHLLKFSLFYPNLKSPLAAGIHLLQFIIYVVVLSFHIAIFTVTIIKAEPSEFLISINTAHFGFIMLLFLTFIFMSNRVRYKICFFAKMLGEGVFTYEDEEEIDEEVKVKQKYLSILKKLKIILPSMNIVAGFFVVVIGPWIDSKHSPDNLTQTDSGINIALPIPSWYPFETNCGMNFYIAFLGQFLSACVIIVILASASCSYFTCTLYNIIQLERLIISVQNLEKRAILLYKKKVPHAAVNQLEKDILYEKVEFIKCLEYCLRQNIKHHQLILRLNRLVNILARGSVLAIFLCRRFLGMSALEVTV</sequence>
<reference evidence="1" key="1">
    <citation type="submission" date="2015-05" db="UniProtKB">
        <authorList>
            <consortium name="EnsemblMetazoa"/>
        </authorList>
    </citation>
    <scope>IDENTIFICATION</scope>
</reference>
<proteinExistence type="predicted"/>
<dbReference type="InParanoid" id="T1HDM9"/>
<dbReference type="VEuPathDB" id="VectorBase:RPRC002151"/>